<proteinExistence type="predicted"/>
<dbReference type="AlphaFoldDB" id="A0A4C1WHW3"/>
<dbReference type="EMBL" id="BGZK01000566">
    <property type="protein sequence ID" value="GBP50460.1"/>
    <property type="molecule type" value="Genomic_DNA"/>
</dbReference>
<reference evidence="2 3" key="1">
    <citation type="journal article" date="2019" name="Commun. Biol.">
        <title>The bagworm genome reveals a unique fibroin gene that provides high tensile strength.</title>
        <authorList>
            <person name="Kono N."/>
            <person name="Nakamura H."/>
            <person name="Ohtoshi R."/>
            <person name="Tomita M."/>
            <person name="Numata K."/>
            <person name="Arakawa K."/>
        </authorList>
    </citation>
    <scope>NUCLEOTIDE SEQUENCE [LARGE SCALE GENOMIC DNA]</scope>
</reference>
<evidence type="ECO:0000313" key="3">
    <source>
        <dbReference type="Proteomes" id="UP000299102"/>
    </source>
</evidence>
<feature type="region of interest" description="Disordered" evidence="1">
    <location>
        <begin position="1"/>
        <end position="22"/>
    </location>
</feature>
<evidence type="ECO:0000313" key="2">
    <source>
        <dbReference type="EMBL" id="GBP50460.1"/>
    </source>
</evidence>
<evidence type="ECO:0000256" key="1">
    <source>
        <dbReference type="SAM" id="MobiDB-lite"/>
    </source>
</evidence>
<name>A0A4C1WHW3_EUMVA</name>
<organism evidence="2 3">
    <name type="scientific">Eumeta variegata</name>
    <name type="common">Bagworm moth</name>
    <name type="synonym">Eumeta japonica</name>
    <dbReference type="NCBI Taxonomy" id="151549"/>
    <lineage>
        <taxon>Eukaryota</taxon>
        <taxon>Metazoa</taxon>
        <taxon>Ecdysozoa</taxon>
        <taxon>Arthropoda</taxon>
        <taxon>Hexapoda</taxon>
        <taxon>Insecta</taxon>
        <taxon>Pterygota</taxon>
        <taxon>Neoptera</taxon>
        <taxon>Endopterygota</taxon>
        <taxon>Lepidoptera</taxon>
        <taxon>Glossata</taxon>
        <taxon>Ditrysia</taxon>
        <taxon>Tineoidea</taxon>
        <taxon>Psychidae</taxon>
        <taxon>Oiketicinae</taxon>
        <taxon>Eumeta</taxon>
    </lineage>
</organism>
<protein>
    <submittedName>
        <fullName evidence="2">Uncharacterized protein</fullName>
    </submittedName>
</protein>
<keyword evidence="3" id="KW-1185">Reference proteome</keyword>
<accession>A0A4C1WHW3</accession>
<dbReference type="Proteomes" id="UP000299102">
    <property type="component" value="Unassembled WGS sequence"/>
</dbReference>
<sequence>MVVLFTNYPRRPGPDPSGRWRRAFPQPYAGTRFVPSNIRIHAEKSVTSVVFFTRPSKNCPDSRKGSPNFCLEEEAFKSSLKADLIPSSTCGNDSVQLASA</sequence>
<gene>
    <name evidence="2" type="ORF">EVAR_96696_1</name>
</gene>
<comment type="caution">
    <text evidence="2">The sequence shown here is derived from an EMBL/GenBank/DDBJ whole genome shotgun (WGS) entry which is preliminary data.</text>
</comment>